<dbReference type="OrthoDB" id="505502at2"/>
<keyword evidence="3" id="KW-1185">Reference proteome</keyword>
<dbReference type="Pfam" id="PF03537">
    <property type="entry name" value="Glyco_hydro_114"/>
    <property type="match status" value="1"/>
</dbReference>
<dbReference type="PANTHER" id="PTHR35882:SF1">
    <property type="match status" value="1"/>
</dbReference>
<evidence type="ECO:0000313" key="2">
    <source>
        <dbReference type="EMBL" id="SFP20201.1"/>
    </source>
</evidence>
<dbReference type="InterPro" id="IPR016063">
    <property type="entry name" value="TM1410_Glycdase"/>
</dbReference>
<dbReference type="STRING" id="223786.SAMN05216234_11014"/>
<dbReference type="AlphaFoldDB" id="A0A1I5NG70"/>
<proteinExistence type="predicted"/>
<protein>
    <submittedName>
        <fullName evidence="2">Extracellular protein</fullName>
    </submittedName>
</protein>
<dbReference type="InterPro" id="IPR016062">
    <property type="entry name" value="TM1410-rel"/>
</dbReference>
<dbReference type="NCBIfam" id="TIGR01370">
    <property type="entry name" value="MJ1477/TM1410 family putative glycoside hydrolase"/>
    <property type="match status" value="1"/>
</dbReference>
<feature type="domain" description="Glycoside-hydrolase family GH114 TIM-barrel" evidence="1">
    <location>
        <begin position="40"/>
        <end position="297"/>
    </location>
</feature>
<organism evidence="2 3">
    <name type="scientific">Hydrogenimonas thermophila</name>
    <dbReference type="NCBI Taxonomy" id="223786"/>
    <lineage>
        <taxon>Bacteria</taxon>
        <taxon>Pseudomonadati</taxon>
        <taxon>Campylobacterota</taxon>
        <taxon>Epsilonproteobacteria</taxon>
        <taxon>Campylobacterales</taxon>
        <taxon>Hydrogenimonadaceae</taxon>
        <taxon>Hydrogenimonas</taxon>
    </lineage>
</organism>
<dbReference type="EMBL" id="FOXB01000010">
    <property type="protein sequence ID" value="SFP20201.1"/>
    <property type="molecule type" value="Genomic_DNA"/>
</dbReference>
<accession>A0A1I5NG70</accession>
<reference evidence="2 3" key="1">
    <citation type="submission" date="2016-10" db="EMBL/GenBank/DDBJ databases">
        <authorList>
            <person name="de Groot N.N."/>
        </authorList>
    </citation>
    <scope>NUCLEOTIDE SEQUENCE [LARGE SCALE GENOMIC DNA]</scope>
    <source>
        <strain evidence="2 3">EP1-55-1</strain>
    </source>
</reference>
<dbReference type="InterPro" id="IPR017853">
    <property type="entry name" value="GH"/>
</dbReference>
<sequence>MIRILAILFFPLILFSQSFLYQLQNLDINETANSNFNLVVTSYSKDGSLDEAYTIDELQKLHDTNKTVLSYMSIGEAGDYEYYFDQSWLDADGNPSPTAPEWLGHLNPNWPGDYKIRYWYDEWFEDFLKPYLDRIIDNGFDGVYLDIIDAYEYWADRDNYTNYGGIETLLPNDPIDDENRSAYLMIELVKKISDYAKSKKPGFLIYPQNGAAIINYDANGSYFDAIDGLGIESLFYVRDNKAIENTERVKLVKKFLDNGKNVIVTDYVDDGSGFKGENRKRILDFIKLCKDNGFTPYAADINQTLERINPIAKGLAAHLDTITQPLFRKFNIGIGSGQGIDFEAVDGSKVWLNVVDLMTPADLNISYYNNIKDYNLTLFEKIQSRLINADSLTLWIVKGWQESWFNKAKLQTLLDHNKTIIFNYWYFGDTIGGDNAIDLILAGKDEYLEDASRLGRFIADLNGTVAVVMEPEFNKASITDSAENSILFASILKEAMKRIRAQKSDVLLSICPMDTGIRSSLTSYGGYKRDSLGDKNEWSRFLPVIDELKDELDFITIQEMVGQFTKDSSKFPSDELISYTKDQLGLKDLPKRIENFSSFLNERYYLPVLLGYITLPETGWRDLNGNNLYDDGELIEDLWLDESVALYHRLKRNAKSLYEHGLFGFSPMALFDDPDHDLGGYQFFSENEYHIGIIATDATNGVAGTPRSAHITLKGLNGISILDILYSDQPYLFLDGGWNLVGLPEIADLSQFSAVWGYKNSEWFANINGFSASELESYGIHQLDTIEPHRGYWVLTDKAMLIPYDTNRSNIDDCLESTGWSLCSHIETEDIERSDLSFIWKYDRGSWKQRNSSNILYDSFDYIENIYLDEGVWIRK</sequence>
<dbReference type="PANTHER" id="PTHR35882">
    <property type="entry name" value="PELA"/>
    <property type="match status" value="1"/>
</dbReference>
<dbReference type="PRINTS" id="PR01545">
    <property type="entry name" value="THEMAYE10DUF"/>
</dbReference>
<name>A0A1I5NG70_9BACT</name>
<evidence type="ECO:0000313" key="3">
    <source>
        <dbReference type="Proteomes" id="UP000199227"/>
    </source>
</evidence>
<gene>
    <name evidence="2" type="ORF">SAMN05216234_11014</name>
</gene>
<dbReference type="Proteomes" id="UP000199227">
    <property type="component" value="Unassembled WGS sequence"/>
</dbReference>
<dbReference type="SUPFAM" id="SSF51445">
    <property type="entry name" value="(Trans)glycosidases"/>
    <property type="match status" value="1"/>
</dbReference>
<dbReference type="InterPro" id="IPR004352">
    <property type="entry name" value="GH114_TIM-barrel"/>
</dbReference>
<dbReference type="RefSeq" id="WP_092911712.1">
    <property type="nucleotide sequence ID" value="NZ_FOXB01000010.1"/>
</dbReference>
<dbReference type="InterPro" id="IPR013785">
    <property type="entry name" value="Aldolase_TIM"/>
</dbReference>
<evidence type="ECO:0000259" key="1">
    <source>
        <dbReference type="Pfam" id="PF03537"/>
    </source>
</evidence>
<dbReference type="Gene3D" id="3.20.20.70">
    <property type="entry name" value="Aldolase class I"/>
    <property type="match status" value="1"/>
</dbReference>